<keyword evidence="4" id="KW-0732">Signal</keyword>
<dbReference type="GO" id="GO:0030248">
    <property type="term" value="F:cellulose binding"/>
    <property type="evidence" value="ECO:0007669"/>
    <property type="project" value="InterPro"/>
</dbReference>
<evidence type="ECO:0000256" key="5">
    <source>
        <dbReference type="ARBA" id="ARBA00023015"/>
    </source>
</evidence>
<feature type="compositionally biased region" description="Low complexity" evidence="9">
    <location>
        <begin position="1579"/>
        <end position="1599"/>
    </location>
</feature>
<comment type="subcellular location">
    <subcellularLocation>
        <location evidence="1">Nucleus</location>
    </subcellularLocation>
</comment>
<dbReference type="PANTHER" id="PTHR46567:SF1">
    <property type="entry name" value="MEDIATOR OF RNA POLYMERASE II TRANSCRIPTION SUBUNIT 12"/>
    <property type="match status" value="1"/>
</dbReference>
<name>A0A9P7BG35_9ASCO</name>
<dbReference type="SMART" id="SM01281">
    <property type="entry name" value="Med12"/>
    <property type="match status" value="1"/>
</dbReference>
<dbReference type="GO" id="GO:0005975">
    <property type="term" value="P:carbohydrate metabolic process"/>
    <property type="evidence" value="ECO:0007669"/>
    <property type="project" value="InterPro"/>
</dbReference>
<feature type="region of interest" description="Disordered" evidence="9">
    <location>
        <begin position="1579"/>
        <end position="1657"/>
    </location>
</feature>
<dbReference type="SMART" id="SM00236">
    <property type="entry name" value="fCBD"/>
    <property type="match status" value="1"/>
</dbReference>
<evidence type="ECO:0000313" key="11">
    <source>
        <dbReference type="EMBL" id="KAG0689551.1"/>
    </source>
</evidence>
<keyword evidence="6" id="KW-0804">Transcription</keyword>
<keyword evidence="7" id="KW-0539">Nucleus</keyword>
<comment type="similarity">
    <text evidence="2">Belongs to the Mediator complex subunit 12 family.</text>
</comment>
<dbReference type="Pfam" id="PF09497">
    <property type="entry name" value="Med12"/>
    <property type="match status" value="1"/>
</dbReference>
<dbReference type="PROSITE" id="PS51164">
    <property type="entry name" value="CBM1_2"/>
    <property type="match status" value="1"/>
</dbReference>
<keyword evidence="12" id="KW-1185">Reference proteome</keyword>
<organism evidence="11 12">
    <name type="scientific">Pichia californica</name>
    <dbReference type="NCBI Taxonomy" id="460514"/>
    <lineage>
        <taxon>Eukaryota</taxon>
        <taxon>Fungi</taxon>
        <taxon>Dikarya</taxon>
        <taxon>Ascomycota</taxon>
        <taxon>Saccharomycotina</taxon>
        <taxon>Pichiomycetes</taxon>
        <taxon>Pichiales</taxon>
        <taxon>Pichiaceae</taxon>
        <taxon>Pichia</taxon>
    </lineage>
</organism>
<dbReference type="PANTHER" id="PTHR46567">
    <property type="entry name" value="MEDIATOR OF RNA POLYMERASE II TRANSCRIPTION SUBUNIT 12"/>
    <property type="match status" value="1"/>
</dbReference>
<protein>
    <recommendedName>
        <fullName evidence="3">Mediator of RNA polymerase II transcription subunit 12</fullName>
    </recommendedName>
    <alternativeName>
        <fullName evidence="8">Mediator complex subunit 12</fullName>
    </alternativeName>
</protein>
<feature type="compositionally biased region" description="Polar residues" evidence="9">
    <location>
        <begin position="1693"/>
        <end position="1706"/>
    </location>
</feature>
<dbReference type="Pfam" id="PF00734">
    <property type="entry name" value="CBM_1"/>
    <property type="match status" value="1"/>
</dbReference>
<evidence type="ECO:0000256" key="4">
    <source>
        <dbReference type="ARBA" id="ARBA00022729"/>
    </source>
</evidence>
<dbReference type="InterPro" id="IPR035971">
    <property type="entry name" value="CBD_sf"/>
</dbReference>
<evidence type="ECO:0000256" key="3">
    <source>
        <dbReference type="ARBA" id="ARBA00019622"/>
    </source>
</evidence>
<keyword evidence="5" id="KW-0805">Transcription regulation</keyword>
<feature type="region of interest" description="Disordered" evidence="9">
    <location>
        <begin position="1693"/>
        <end position="1717"/>
    </location>
</feature>
<dbReference type="GO" id="GO:0016592">
    <property type="term" value="C:mediator complex"/>
    <property type="evidence" value="ECO:0007669"/>
    <property type="project" value="InterPro"/>
</dbReference>
<proteinExistence type="inferred from homology"/>
<evidence type="ECO:0000259" key="10">
    <source>
        <dbReference type="PROSITE" id="PS51164"/>
    </source>
</evidence>
<evidence type="ECO:0000313" key="12">
    <source>
        <dbReference type="Proteomes" id="UP000697127"/>
    </source>
</evidence>
<evidence type="ECO:0000256" key="2">
    <source>
        <dbReference type="ARBA" id="ARBA00010289"/>
    </source>
</evidence>
<feature type="domain" description="CBM1" evidence="10">
    <location>
        <begin position="1754"/>
        <end position="1790"/>
    </location>
</feature>
<feature type="compositionally biased region" description="Polar residues" evidence="9">
    <location>
        <begin position="1633"/>
        <end position="1651"/>
    </location>
</feature>
<evidence type="ECO:0000256" key="7">
    <source>
        <dbReference type="ARBA" id="ARBA00023242"/>
    </source>
</evidence>
<gene>
    <name evidence="11" type="ORF">C6P40_004854</name>
</gene>
<evidence type="ECO:0000256" key="8">
    <source>
        <dbReference type="ARBA" id="ARBA00032010"/>
    </source>
</evidence>
<sequence>MSANLSAYDGQVHDPEGVYPLNWNSADKQPSKINVSSASPNNEIGNIYPDFKVWYQTEEEENIMKSHLQKGYMEPQFVKHEDQSGRQLITELLNRSNNQTQSQLTHQDRDNKLDLMGQVFVDAMHKRRIFNGIKSKGAYKPPPRVTLTEHKKETWLKKLSNPSIPLHELSRAIPHGLRNKILLEQCLNHKIPISRAVWLIKCISTNEQRQLKRKTTNVSAMNINANKWIVEWSEQITLFFENIIENCFNSILPKEVWKYRLNYTIELVVNLYSEELMNQITFLTWIVRYLSRIVNNAHIFIDLKPLLIHHMIVKLFWFKIIRFDYLTKELSETMLLALVKTSQLPRQNKFDLSAQRISGILQYLIKYLFYYNSDIFILPSNWNYLKPYLKKVLDLHLAPVSEQFKLIAYRNESLTIDEFDRSSNSTRNSQSIPNDKFSFVLNKLNNTGNETIASLSKAMFEDPSTSDSSNWKSYIHLILQWCIQSVMEKDVINQRITLVCSILQYRQFQLVQAKSKRFKQFKADLENKILDFVYAMSEVLNYENKSNSKGYFYDINGFLVLISRLYKIKLFIVSSYLRRLIASGVIYLSDPDRTCYIHILILNLLPSSNDSNLKSILKRLTDSTKARIDKQDMNILKGLKDDFLNFLFKGKDIDADNFLNQYKCNVIFSYGDPTQIGQHTELSEYFYEEFDNKIKNLETKFQLTSNKLIIFYESFEIHTSALARFLVLMTDSLNQEDSKFVVDNDETLVLFLKMIFTNMKLLQYSIFNLKSSLWDHCLSVLKSWIELNKYNMIENLHNTNLTRSFLSLFGKQALYIESIKVDTKFLTPDELLSMELASYERLSNAAEFVHYMTLAITRYSNSIREGDDCVNIELIVKFLKTLQNWKTDEFTKCISDYLIRYLKPTLQLEYESNVKLLLKLIVDEFVSLKTIVEIFQNKTSANYFFETNNDNIHLLWDVFFNPRYELKFIDRFLYEYSRFAYITDNPNDYYKILTQIIYSTFQQSSDNKPISNVLDNSDTTVGVDNVGSGVGVAVDVNVSHSVDVDVMDTFHELNNNSSNDEFHLDKEKILNGKVIDSFWELVSSHRHLYEEYFYIPFDDFNHIDFSNLRKFVFNKFLRIQSSDDVNEMQVVEHLSYFNLPVLQWVFSYLIRERYKDYMNFNDNSSNFVLLVENILIIVERDSINHKLIGELFTFLSDNLKHQILFACEEIYLNSDNFPTLLIDGANVTNSLNYILSSCSRSKTGFSTKNSSNTTSLELSDGLVFSLNSALEKLINICYSLDHNHRKRLASRTSTSKNLELGIKMISKIILLHKYFLVELILKRSVNLQRDVLILNLMKLFNHKVMIKNPKLKNLLYDVLISIKSIISESITEQFQRNQGSISANSNQNTNIHVTNMPSPGVWIGKGTTPTGSTFFSSIDSPKPIPLSISGSHRTITSTSPLSSNNNDANGENEDVTGGKIDLSNNSNRNSININNSGIINNSLSLTGSNGGNAIGKSHAGEDMQKTISSSGLNNDSIYIGGVLKTKSKLSTSKTGGLNKNINSANNNMANAEAGTTYVQNNGSLDGYYEENSSLPITTTATSTASAEYESETEVSSSSSEDIHTTNQAITTATRAKVSSHESNQSEESSSTTVWWTQNSQNAEEASESGTDSTSTTVWWTAPSTAATTSDWNDNTSSLAAAYTTHSWWSEPSITAGSDTSSTGLENETTKTTSSFTTSEILSETPFEITSETSSSSTSTVTQHSNVVSTSVDSTCQTVWGQCGGLDYSGVTCCQNGYTCVLANSYWARCVAASTLETSATGTIAEANDTGISSLSTSSATTKKAGSAVIVSYTSASTVYDYSTALTSNTIISTNSRGSKITNVVASTCISKVAKGVSSVLEYSTSTNGASNKNNNGLITALFLGLCLVFGM</sequence>
<dbReference type="EMBL" id="PUHW01000073">
    <property type="protein sequence ID" value="KAG0689551.1"/>
    <property type="molecule type" value="Genomic_DNA"/>
</dbReference>
<dbReference type="InterPro" id="IPR019035">
    <property type="entry name" value="Mediator_Med12"/>
</dbReference>
<accession>A0A9P7BG35</accession>
<dbReference type="SUPFAM" id="SSF57180">
    <property type="entry name" value="Cellulose-binding domain"/>
    <property type="match status" value="1"/>
</dbReference>
<feature type="region of interest" description="Disordered" evidence="9">
    <location>
        <begin position="1432"/>
        <end position="1466"/>
    </location>
</feature>
<evidence type="ECO:0000256" key="1">
    <source>
        <dbReference type="ARBA" id="ARBA00004123"/>
    </source>
</evidence>
<dbReference type="GO" id="GO:0005576">
    <property type="term" value="C:extracellular region"/>
    <property type="evidence" value="ECO:0007669"/>
    <property type="project" value="InterPro"/>
</dbReference>
<feature type="compositionally biased region" description="Polar residues" evidence="9">
    <location>
        <begin position="1604"/>
        <end position="1613"/>
    </location>
</feature>
<feature type="compositionally biased region" description="Polar residues" evidence="9">
    <location>
        <begin position="1432"/>
        <end position="1449"/>
    </location>
</feature>
<dbReference type="GO" id="GO:0006357">
    <property type="term" value="P:regulation of transcription by RNA polymerase II"/>
    <property type="evidence" value="ECO:0007669"/>
    <property type="project" value="InterPro"/>
</dbReference>
<dbReference type="GO" id="GO:0003712">
    <property type="term" value="F:transcription coregulator activity"/>
    <property type="evidence" value="ECO:0007669"/>
    <property type="project" value="InterPro"/>
</dbReference>
<dbReference type="Proteomes" id="UP000697127">
    <property type="component" value="Unassembled WGS sequence"/>
</dbReference>
<evidence type="ECO:0000256" key="9">
    <source>
        <dbReference type="SAM" id="MobiDB-lite"/>
    </source>
</evidence>
<feature type="compositionally biased region" description="Low complexity" evidence="9">
    <location>
        <begin position="1620"/>
        <end position="1632"/>
    </location>
</feature>
<evidence type="ECO:0000256" key="6">
    <source>
        <dbReference type="ARBA" id="ARBA00023163"/>
    </source>
</evidence>
<reference evidence="11" key="1">
    <citation type="submission" date="2020-11" db="EMBL/GenBank/DDBJ databases">
        <title>Kefir isolates.</title>
        <authorList>
            <person name="Marcisauskas S."/>
            <person name="Kim Y."/>
            <person name="Blasche S."/>
        </authorList>
    </citation>
    <scope>NUCLEOTIDE SEQUENCE</scope>
    <source>
        <strain evidence="11">Olga-1</strain>
    </source>
</reference>
<comment type="caution">
    <text evidence="11">The sequence shown here is derived from an EMBL/GenBank/DDBJ whole genome shotgun (WGS) entry which is preliminary data.</text>
</comment>
<dbReference type="InterPro" id="IPR000254">
    <property type="entry name" value="CBD"/>
</dbReference>